<keyword evidence="3" id="KW-0436">Ligase</keyword>
<organism evidence="3 4">
    <name type="scientific">Pseudooceanicola albus</name>
    <dbReference type="NCBI Taxonomy" id="2692189"/>
    <lineage>
        <taxon>Bacteria</taxon>
        <taxon>Pseudomonadati</taxon>
        <taxon>Pseudomonadota</taxon>
        <taxon>Alphaproteobacteria</taxon>
        <taxon>Rhodobacterales</taxon>
        <taxon>Paracoccaceae</taxon>
        <taxon>Pseudooceanicola</taxon>
    </lineage>
</organism>
<evidence type="ECO:0000259" key="2">
    <source>
        <dbReference type="SMART" id="SM00287"/>
    </source>
</evidence>
<protein>
    <submittedName>
        <fullName evidence="3">Aspartyl-trna synthetase</fullName>
    </submittedName>
</protein>
<keyword evidence="1" id="KW-0732">Signal</keyword>
<feature type="signal peptide" evidence="1">
    <location>
        <begin position="1"/>
        <end position="23"/>
    </location>
</feature>
<evidence type="ECO:0000313" key="3">
    <source>
        <dbReference type="EMBL" id="MXN20255.1"/>
    </source>
</evidence>
<keyword evidence="4" id="KW-1185">Reference proteome</keyword>
<dbReference type="Proteomes" id="UP000477911">
    <property type="component" value="Unassembled WGS sequence"/>
</dbReference>
<dbReference type="GO" id="GO:0004812">
    <property type="term" value="F:aminoacyl-tRNA ligase activity"/>
    <property type="evidence" value="ECO:0007669"/>
    <property type="project" value="UniProtKB-KW"/>
</dbReference>
<feature type="domain" description="SH3b" evidence="2">
    <location>
        <begin position="84"/>
        <end position="146"/>
    </location>
</feature>
<dbReference type="InterPro" id="IPR010466">
    <property type="entry name" value="DUF1058"/>
</dbReference>
<name>A0A6L7G882_9RHOB</name>
<dbReference type="Pfam" id="PF06347">
    <property type="entry name" value="SH3_4"/>
    <property type="match status" value="2"/>
</dbReference>
<proteinExistence type="predicted"/>
<keyword evidence="3" id="KW-0030">Aminoacyl-tRNA synthetase</keyword>
<feature type="domain" description="SH3b" evidence="2">
    <location>
        <begin position="147"/>
        <end position="209"/>
    </location>
</feature>
<dbReference type="InterPro" id="IPR003646">
    <property type="entry name" value="SH3-like_bac-type"/>
</dbReference>
<evidence type="ECO:0000256" key="1">
    <source>
        <dbReference type="SAM" id="SignalP"/>
    </source>
</evidence>
<comment type="caution">
    <text evidence="3">The sequence shown here is derived from an EMBL/GenBank/DDBJ whole genome shotgun (WGS) entry which is preliminary data.</text>
</comment>
<sequence>MRLLHWRTGAILLFLSGVGGVAAQEAGTAVQFDLGGDVAAATLAATGTDTSTLPPPAPPAATPTELPDTAPAHTVGPVTGLPLPRFVSMKSSRANVRRGPSTTNKIDWEFLRRGMPVEVIAEYGHWRQIRDHDGAGGWVHYALISGNRTALIEQDMLELHARADSESRVVAKLQQGVIADLGDCTQDWCELSVSGYSGWAPKTTFWGAGPDEIRN</sequence>
<evidence type="ECO:0000313" key="4">
    <source>
        <dbReference type="Proteomes" id="UP000477911"/>
    </source>
</evidence>
<dbReference type="SMART" id="SM00287">
    <property type="entry name" value="SH3b"/>
    <property type="match status" value="2"/>
</dbReference>
<dbReference type="Gene3D" id="2.30.30.40">
    <property type="entry name" value="SH3 Domains"/>
    <property type="match status" value="1"/>
</dbReference>
<dbReference type="AlphaFoldDB" id="A0A6L7G882"/>
<reference evidence="3 4" key="1">
    <citation type="submission" date="2019-12" db="EMBL/GenBank/DDBJ databases">
        <authorList>
            <person name="Li M."/>
        </authorList>
    </citation>
    <scope>NUCLEOTIDE SEQUENCE [LARGE SCALE GENOMIC DNA]</scope>
    <source>
        <strain evidence="3 4">GBMRC 2024</strain>
    </source>
</reference>
<accession>A0A6L7G882</accession>
<dbReference type="EMBL" id="WUMU01000024">
    <property type="protein sequence ID" value="MXN20255.1"/>
    <property type="molecule type" value="Genomic_DNA"/>
</dbReference>
<feature type="chain" id="PRO_5027116038" evidence="1">
    <location>
        <begin position="24"/>
        <end position="215"/>
    </location>
</feature>
<gene>
    <name evidence="3" type="ORF">GR170_20660</name>
</gene>